<dbReference type="SUPFAM" id="SSF56219">
    <property type="entry name" value="DNase I-like"/>
    <property type="match status" value="1"/>
</dbReference>
<dbReference type="InterPro" id="IPR044730">
    <property type="entry name" value="RNase_H-like_dom_plant"/>
</dbReference>
<organism evidence="1 2">
    <name type="scientific">Theobroma cacao</name>
    <name type="common">Cacao</name>
    <name type="synonym">Cocoa</name>
    <dbReference type="NCBI Taxonomy" id="3641"/>
    <lineage>
        <taxon>Eukaryota</taxon>
        <taxon>Viridiplantae</taxon>
        <taxon>Streptophyta</taxon>
        <taxon>Embryophyta</taxon>
        <taxon>Tracheophyta</taxon>
        <taxon>Spermatophyta</taxon>
        <taxon>Magnoliopsida</taxon>
        <taxon>eudicotyledons</taxon>
        <taxon>Gunneridae</taxon>
        <taxon>Pentapetalae</taxon>
        <taxon>rosids</taxon>
        <taxon>malvids</taxon>
        <taxon>Malvales</taxon>
        <taxon>Malvaceae</taxon>
        <taxon>Byttnerioideae</taxon>
        <taxon>Theobroma</taxon>
    </lineage>
</organism>
<dbReference type="GO" id="GO:0003676">
    <property type="term" value="F:nucleic acid binding"/>
    <property type="evidence" value="ECO:0007669"/>
    <property type="project" value="InterPro"/>
</dbReference>
<dbReference type="Gramene" id="EOY27234">
    <property type="protein sequence ID" value="EOY27234"/>
    <property type="gene ID" value="TCM_029122"/>
</dbReference>
<dbReference type="EMBL" id="CM001884">
    <property type="protein sequence ID" value="EOY27234.1"/>
    <property type="molecule type" value="Genomic_DNA"/>
</dbReference>
<dbReference type="HOGENOM" id="CLU_1126168_0_0_1"/>
<name>A0A061GJJ7_THECC</name>
<dbReference type="Gene3D" id="3.60.10.10">
    <property type="entry name" value="Endonuclease/exonuclease/phosphatase"/>
    <property type="match status" value="1"/>
</dbReference>
<evidence type="ECO:0000313" key="2">
    <source>
        <dbReference type="Proteomes" id="UP000026915"/>
    </source>
</evidence>
<dbReference type="CDD" id="cd06222">
    <property type="entry name" value="RNase_H_like"/>
    <property type="match status" value="1"/>
</dbReference>
<dbReference type="PANTHER" id="PTHR47723">
    <property type="entry name" value="OS05G0353850 PROTEIN"/>
    <property type="match status" value="1"/>
</dbReference>
<dbReference type="InParanoid" id="A0A061GJJ7"/>
<protein>
    <submittedName>
        <fullName evidence="1">Uncharacterized protein</fullName>
    </submittedName>
</protein>
<evidence type="ECO:0000313" key="1">
    <source>
        <dbReference type="EMBL" id="EOY27234.1"/>
    </source>
</evidence>
<dbReference type="InterPro" id="IPR036397">
    <property type="entry name" value="RNaseH_sf"/>
</dbReference>
<dbReference type="SUPFAM" id="SSF53098">
    <property type="entry name" value="Ribonuclease H-like"/>
    <property type="match status" value="1"/>
</dbReference>
<dbReference type="InterPro" id="IPR053151">
    <property type="entry name" value="RNase_H-like"/>
</dbReference>
<gene>
    <name evidence="1" type="ORF">TCM_029122</name>
</gene>
<keyword evidence="2" id="KW-1185">Reference proteome</keyword>
<dbReference type="Gene3D" id="3.30.420.10">
    <property type="entry name" value="Ribonuclease H-like superfamily/Ribonuclease H"/>
    <property type="match status" value="1"/>
</dbReference>
<dbReference type="InterPro" id="IPR036691">
    <property type="entry name" value="Endo/exonu/phosph_ase_sf"/>
</dbReference>
<dbReference type="Proteomes" id="UP000026915">
    <property type="component" value="Chromosome 6"/>
</dbReference>
<dbReference type="InterPro" id="IPR012337">
    <property type="entry name" value="RNaseH-like_sf"/>
</dbReference>
<dbReference type="AlphaFoldDB" id="A0A061GJJ7"/>
<proteinExistence type="predicted"/>
<dbReference type="PANTHER" id="PTHR47723:SF22">
    <property type="entry name" value="RNASE H TYPE-1 DOMAIN-CONTAINING PROTEIN"/>
    <property type="match status" value="1"/>
</dbReference>
<reference evidence="1 2" key="1">
    <citation type="journal article" date="2013" name="Genome Biol.">
        <title>The genome sequence of the most widely cultivated cacao type and its use to identify candidate genes regulating pod color.</title>
        <authorList>
            <person name="Motamayor J.C."/>
            <person name="Mockaitis K."/>
            <person name="Schmutz J."/>
            <person name="Haiminen N."/>
            <person name="Iii D.L."/>
            <person name="Cornejo O."/>
            <person name="Findley S.D."/>
            <person name="Zheng P."/>
            <person name="Utro F."/>
            <person name="Royaert S."/>
            <person name="Saski C."/>
            <person name="Jenkins J."/>
            <person name="Podicheti R."/>
            <person name="Zhao M."/>
            <person name="Scheffler B.E."/>
            <person name="Stack J.C."/>
            <person name="Feltus F.A."/>
            <person name="Mustiga G.M."/>
            <person name="Amores F."/>
            <person name="Phillips W."/>
            <person name="Marelli J.P."/>
            <person name="May G.D."/>
            <person name="Shapiro H."/>
            <person name="Ma J."/>
            <person name="Bustamante C.D."/>
            <person name="Schnell R.J."/>
            <person name="Main D."/>
            <person name="Gilbert D."/>
            <person name="Parida L."/>
            <person name="Kuhn D.N."/>
        </authorList>
    </citation>
    <scope>NUCLEOTIDE SEQUENCE [LARGE SCALE GENOMIC DNA]</scope>
    <source>
        <strain evidence="2">cv. Matina 1-6</strain>
    </source>
</reference>
<sequence length="247" mass="27554">MGNRRLGWTMSPAVGSSGGFLCCWDDEFFKMEKEIVEKRFILLVGCIIGQKVNVGIGNVHVPNSDAERVRIEANERSMAEFTDFIEECGFVDSPMAGGKFTWTSNREVVSFSRLDRFLISIEILEACHSIQQLCLPRFISDLTTEEVIWDAKPFQDFLELLNDQTLVDSWAEPTPSSLKMNVDIAASGCPNKVGIGGVLRDDKGTILLLFSPWVGVTDSNSAELLAIWKGFQMVAASRWANTHSIFF</sequence>
<accession>A0A061GJJ7</accession>